<feature type="region of interest" description="Disordered" evidence="1">
    <location>
        <begin position="632"/>
        <end position="685"/>
    </location>
</feature>
<feature type="compositionally biased region" description="Low complexity" evidence="1">
    <location>
        <begin position="663"/>
        <end position="677"/>
    </location>
</feature>
<evidence type="ECO:0000259" key="2">
    <source>
        <dbReference type="PROSITE" id="PS50108"/>
    </source>
</evidence>
<feature type="compositionally biased region" description="Low complexity" evidence="1">
    <location>
        <begin position="101"/>
        <end position="115"/>
    </location>
</feature>
<feature type="region of interest" description="Disordered" evidence="1">
    <location>
        <begin position="234"/>
        <end position="368"/>
    </location>
</feature>
<keyword evidence="4" id="KW-1185">Reference proteome</keyword>
<comment type="caution">
    <text evidence="3">The sequence shown here is derived from an EMBL/GenBank/DDBJ whole genome shotgun (WGS) entry which is preliminary data.</text>
</comment>
<feature type="domain" description="CRIB" evidence="2">
    <location>
        <begin position="198"/>
        <end position="211"/>
    </location>
</feature>
<organism evidence="3 4">
    <name type="scientific">Fusarium sarcochroum</name>
    <dbReference type="NCBI Taxonomy" id="1208366"/>
    <lineage>
        <taxon>Eukaryota</taxon>
        <taxon>Fungi</taxon>
        <taxon>Dikarya</taxon>
        <taxon>Ascomycota</taxon>
        <taxon>Pezizomycotina</taxon>
        <taxon>Sordariomycetes</taxon>
        <taxon>Hypocreomycetidae</taxon>
        <taxon>Hypocreales</taxon>
        <taxon>Nectriaceae</taxon>
        <taxon>Fusarium</taxon>
        <taxon>Fusarium lateritium species complex</taxon>
    </lineage>
</organism>
<feature type="compositionally biased region" description="Polar residues" evidence="1">
    <location>
        <begin position="20"/>
        <end position="38"/>
    </location>
</feature>
<feature type="compositionally biased region" description="Low complexity" evidence="1">
    <location>
        <begin position="80"/>
        <end position="89"/>
    </location>
</feature>
<dbReference type="EMBL" id="JABEXW010000435">
    <property type="protein sequence ID" value="KAF4963982.1"/>
    <property type="molecule type" value="Genomic_DNA"/>
</dbReference>
<feature type="region of interest" description="Disordered" evidence="1">
    <location>
        <begin position="712"/>
        <end position="797"/>
    </location>
</feature>
<feature type="compositionally biased region" description="Basic residues" evidence="1">
    <location>
        <begin position="130"/>
        <end position="142"/>
    </location>
</feature>
<sequence>MWAATMPYYSEYQSDRSRDTIQNAQSKSNPPNAGNEQSPVDLDEYMGPAVDGPPSPERIRQLSKQMKHASHLNRGHRTASSGSSSLLTSERGWEHNFENMSITRNSSQRSTTSGSSRDRPESVQVLGKNIFHRRAKSSKSGRLRRESSAQSSSGSSLYSTELSSETSLATFKDSIMPTIFARRKSSRDETALQKKLQISGPFNFQHVTHTPRDQMANPHRGTTDMSAFRTPGFTRADGQDTYFPNYSSERVGEHEISPRSSRVSILPRRLIKHARSQEQLRTSPPRPVRPPRSPPIPVEPLHSPTLGAPIPPPRGSSRQSTLRDGDSLAMASLDRPQTSGGFRHPQPFSPSEISERPPATSHGYGVAPESATLPVDEYRFSHAITTPDDAAWPLPATATYETPLPDVPEEEEHMVIGRSPVSITSNRSSLRASQSVPLLRGSQTPMTAAQRNAGHYDGSAAHVSSIRESWEDDIDYCYEHEADANFEYEWERPSMDVGRRNAPPGVEVALFDDELRELPTAGTAESSPGMLSASHFDMPALSPASQASPESTLEAVTPSQGVAVTSNFSFPRGEKGHRPSNLNHCRNDSRASSFRESYGFTLSPSLLIPGDYHQQMLLSETEKQSYTGEDDLVQGIVDPGHPYEDASNAASHTSLNMSHQRASTSTTATNSTSISDSTGERHVSTNSTWTNLTRLTSSTSLNKWVEANDTIRESQIIKSPNDSDEEETTPPASKEKDTVPELTPFPSVPISKRSHHKSHVSESIVRDDAPPNKSVEATKGRRPRARTTSLSAQVPPVGQYALFPRTYTKGNGDRI</sequence>
<evidence type="ECO:0000313" key="4">
    <source>
        <dbReference type="Proteomes" id="UP000622797"/>
    </source>
</evidence>
<evidence type="ECO:0000256" key="1">
    <source>
        <dbReference type="SAM" id="MobiDB-lite"/>
    </source>
</evidence>
<dbReference type="PROSITE" id="PS50108">
    <property type="entry name" value="CRIB"/>
    <property type="match status" value="1"/>
</dbReference>
<protein>
    <recommendedName>
        <fullName evidence="2">CRIB domain-containing protein</fullName>
    </recommendedName>
</protein>
<dbReference type="InterPro" id="IPR000095">
    <property type="entry name" value="CRIB_dom"/>
</dbReference>
<feature type="compositionally biased region" description="Low complexity" evidence="1">
    <location>
        <begin position="148"/>
        <end position="160"/>
    </location>
</feature>
<dbReference type="AlphaFoldDB" id="A0A8H4TTX4"/>
<feature type="compositionally biased region" description="Pro residues" evidence="1">
    <location>
        <begin position="284"/>
        <end position="298"/>
    </location>
</feature>
<feature type="compositionally biased region" description="Polar residues" evidence="1">
    <location>
        <begin position="557"/>
        <end position="569"/>
    </location>
</feature>
<reference evidence="3" key="1">
    <citation type="journal article" date="2020" name="BMC Genomics">
        <title>Correction to: Identification and distribution of gene clusters required for synthesis of sphingolipid metabolism inhibitors in diverse species of the filamentous fungus Fusarium.</title>
        <authorList>
            <person name="Kim H.S."/>
            <person name="Lohmar J.M."/>
            <person name="Busman M."/>
            <person name="Brown D.W."/>
            <person name="Naumann T.A."/>
            <person name="Divon H.H."/>
            <person name="Lysoe E."/>
            <person name="Uhlig S."/>
            <person name="Proctor R.H."/>
        </authorList>
    </citation>
    <scope>NUCLEOTIDE SEQUENCE</scope>
    <source>
        <strain evidence="3">NRRL 20472</strain>
    </source>
</reference>
<dbReference type="Proteomes" id="UP000622797">
    <property type="component" value="Unassembled WGS sequence"/>
</dbReference>
<dbReference type="OrthoDB" id="5237293at2759"/>
<reference evidence="3" key="2">
    <citation type="submission" date="2020-05" db="EMBL/GenBank/DDBJ databases">
        <authorList>
            <person name="Kim H.-S."/>
            <person name="Proctor R.H."/>
            <person name="Brown D.W."/>
        </authorList>
    </citation>
    <scope>NUCLEOTIDE SEQUENCE</scope>
    <source>
        <strain evidence="3">NRRL 20472</strain>
    </source>
</reference>
<feature type="compositionally biased region" description="Basic residues" evidence="1">
    <location>
        <begin position="65"/>
        <end position="77"/>
    </location>
</feature>
<accession>A0A8H4TTX4</accession>
<feature type="region of interest" description="Disordered" evidence="1">
    <location>
        <begin position="1"/>
        <end position="160"/>
    </location>
</feature>
<gene>
    <name evidence="3" type="ORF">FSARC_8051</name>
</gene>
<name>A0A8H4TTX4_9HYPO</name>
<evidence type="ECO:0000313" key="3">
    <source>
        <dbReference type="EMBL" id="KAF4963982.1"/>
    </source>
</evidence>
<feature type="region of interest" description="Disordered" evidence="1">
    <location>
        <begin position="540"/>
        <end position="588"/>
    </location>
</feature>
<feature type="compositionally biased region" description="Polar residues" evidence="1">
    <location>
        <begin position="648"/>
        <end position="662"/>
    </location>
</feature>
<proteinExistence type="predicted"/>